<sequence>KPYSAVTVQIEVLTGEQYEVEDSSGIVDLIEAIRIQSSGPTEASRALRKKLKYGNLHRQLRALTILDFLIQNAGDRFLREFADEPLLERLRIAATDSVSDPLIKQKCKQIFGQWAVSYRDTPGMERVTALYKQLPKRKQPATQAKAKVLRDSGTSSEPPMGHTVSVSGGSGPTTVLSSPKHKHSSSKSWKKEKKEKKVYNKAFNFEKEKPEMLHTLASSSVASTNLLNALRLVNRETRRVSEDVEVLHRFETCKQMRRQILRYIQHVESEEYLGSLIHANEELVTALMAFEVLDKSVDYDSDSDQDVLESGWTPDRDGRDLSETFSGISINPPKPPRPPRPLSISVPSSSTRRPTYSSESESEFEPDDDDENNPFGDRNAIVAPAFDHFEPTMYVTPPASLAASHLIPSRKEISNSILSRSPPQGRDPYDIDFNMPDPPPREEERQPPPPPPRTQSRSRSRSRSPPRRPKAHGGFRWKEKRSANYDNHEGENRLERGYRNRSPRRGYDRDRDRDRDRAQDRDRADYRDRNRNRDRDRDRDWGRDRDRRGRDHDEERPRDRDRDRDRNRSEKKEKNPPPTKKPAMPGTGEEMIIVNVNDRLGTKAAIPCLPSDTIRDFKALVAAHIGREPHEILLKRQGERPFKDFITLGDYSIGNGVQLDLEVGTGD</sequence>
<dbReference type="OrthoDB" id="10068368at2759"/>
<gene>
    <name evidence="4" type="ORF">ARAM_005979</name>
</gene>
<name>A0A0F8V415_9EURO</name>
<dbReference type="Gene3D" id="1.20.58.160">
    <property type="match status" value="1"/>
</dbReference>
<evidence type="ECO:0000313" key="4">
    <source>
        <dbReference type="EMBL" id="KKK17721.1"/>
    </source>
</evidence>
<dbReference type="InterPro" id="IPR002014">
    <property type="entry name" value="VHS_dom"/>
</dbReference>
<dbReference type="SUPFAM" id="SSF89009">
    <property type="entry name" value="GAT-like domain"/>
    <property type="match status" value="1"/>
</dbReference>
<evidence type="ECO:0000256" key="1">
    <source>
        <dbReference type="ARBA" id="ARBA00011446"/>
    </source>
</evidence>
<dbReference type="GO" id="GO:0007034">
    <property type="term" value="P:vacuolar transport"/>
    <property type="evidence" value="ECO:0007669"/>
    <property type="project" value="UniProtKB-ARBA"/>
</dbReference>
<dbReference type="EMBL" id="JZBS01002667">
    <property type="protein sequence ID" value="KKK17721.1"/>
    <property type="molecule type" value="Genomic_DNA"/>
</dbReference>
<dbReference type="InterPro" id="IPR044103">
    <property type="entry name" value="GAT_LSB5"/>
</dbReference>
<evidence type="ECO:0000313" key="5">
    <source>
        <dbReference type="Proteomes" id="UP000034291"/>
    </source>
</evidence>
<dbReference type="SMART" id="SM00288">
    <property type="entry name" value="VHS"/>
    <property type="match status" value="1"/>
</dbReference>
<reference evidence="4 5" key="1">
    <citation type="submission" date="2015-02" db="EMBL/GenBank/DDBJ databases">
        <title>Draft Genome Sequences of Two Closely-Related Aflatoxigenic Aspergillus Species Obtained from the Cote d'Ivoire.</title>
        <authorList>
            <person name="Moore G.G."/>
            <person name="Beltz S.B."/>
            <person name="Mack B.M."/>
        </authorList>
    </citation>
    <scope>NUCLEOTIDE SEQUENCE [LARGE SCALE GENOMIC DNA]</scope>
    <source>
        <strain evidence="4 5">SRRC1468</strain>
    </source>
</reference>
<feature type="region of interest" description="Disordered" evidence="2">
    <location>
        <begin position="413"/>
        <end position="589"/>
    </location>
</feature>
<dbReference type="GO" id="GO:0006897">
    <property type="term" value="P:endocytosis"/>
    <property type="evidence" value="ECO:0007669"/>
    <property type="project" value="InterPro"/>
</dbReference>
<keyword evidence="5" id="KW-1185">Reference proteome</keyword>
<accession>A0A0F8V415</accession>
<dbReference type="PANTHER" id="PTHR47789">
    <property type="entry name" value="LAS SEVENTEEN-BINDING PROTEIN 5"/>
    <property type="match status" value="1"/>
</dbReference>
<dbReference type="GO" id="GO:0035091">
    <property type="term" value="F:phosphatidylinositol binding"/>
    <property type="evidence" value="ECO:0007669"/>
    <property type="project" value="InterPro"/>
</dbReference>
<feature type="region of interest" description="Disordered" evidence="2">
    <location>
        <begin position="301"/>
        <end position="379"/>
    </location>
</feature>
<protein>
    <recommendedName>
        <fullName evidence="3">VHS domain-containing protein</fullName>
    </recommendedName>
</protein>
<feature type="compositionally biased region" description="Acidic residues" evidence="2">
    <location>
        <begin position="360"/>
        <end position="372"/>
    </location>
</feature>
<dbReference type="CDD" id="cd16980">
    <property type="entry name" value="VHS_Lsb5"/>
    <property type="match status" value="1"/>
</dbReference>
<dbReference type="GO" id="GO:0007015">
    <property type="term" value="P:actin filament organization"/>
    <property type="evidence" value="ECO:0007669"/>
    <property type="project" value="InterPro"/>
</dbReference>
<dbReference type="PANTHER" id="PTHR47789:SF1">
    <property type="entry name" value="LAS SEVENTEEN-BINDING PROTEIN 5"/>
    <property type="match status" value="1"/>
</dbReference>
<dbReference type="GO" id="GO:0030479">
    <property type="term" value="C:actin cortical patch"/>
    <property type="evidence" value="ECO:0007669"/>
    <property type="project" value="TreeGrafter"/>
</dbReference>
<dbReference type="SUPFAM" id="SSF54236">
    <property type="entry name" value="Ubiquitin-like"/>
    <property type="match status" value="1"/>
</dbReference>
<dbReference type="InterPro" id="IPR029071">
    <property type="entry name" value="Ubiquitin-like_domsf"/>
</dbReference>
<dbReference type="Pfam" id="PF00790">
    <property type="entry name" value="VHS"/>
    <property type="match status" value="1"/>
</dbReference>
<feature type="non-terminal residue" evidence="4">
    <location>
        <position position="1"/>
    </location>
</feature>
<dbReference type="InterPro" id="IPR008942">
    <property type="entry name" value="ENTH_VHS"/>
</dbReference>
<comment type="caution">
    <text evidence="4">The sequence shown here is derived from an EMBL/GenBank/DDBJ whole genome shotgun (WGS) entry which is preliminary data.</text>
</comment>
<dbReference type="Gene3D" id="3.10.20.90">
    <property type="entry name" value="Phosphatidylinositol 3-kinase Catalytic Subunit, Chain A, domain 1"/>
    <property type="match status" value="1"/>
</dbReference>
<organism evidence="4 5">
    <name type="scientific">Aspergillus rambellii</name>
    <dbReference type="NCBI Taxonomy" id="308745"/>
    <lineage>
        <taxon>Eukaryota</taxon>
        <taxon>Fungi</taxon>
        <taxon>Dikarya</taxon>
        <taxon>Ascomycota</taxon>
        <taxon>Pezizomycotina</taxon>
        <taxon>Eurotiomycetes</taxon>
        <taxon>Eurotiomycetidae</taxon>
        <taxon>Eurotiales</taxon>
        <taxon>Aspergillaceae</taxon>
        <taxon>Aspergillus</taxon>
        <taxon>Aspergillus subgen. Nidulantes</taxon>
    </lineage>
</organism>
<feature type="compositionally biased region" description="Basic residues" evidence="2">
    <location>
        <begin position="456"/>
        <end position="475"/>
    </location>
</feature>
<feature type="compositionally biased region" description="Basic and acidic residues" evidence="2">
    <location>
        <begin position="476"/>
        <end position="498"/>
    </location>
</feature>
<dbReference type="Proteomes" id="UP000034291">
    <property type="component" value="Unassembled WGS sequence"/>
</dbReference>
<dbReference type="Gene3D" id="1.25.40.90">
    <property type="match status" value="1"/>
</dbReference>
<feature type="compositionally biased region" description="Basic and acidic residues" evidence="2">
    <location>
        <begin position="505"/>
        <end position="575"/>
    </location>
</feature>
<dbReference type="STRING" id="308745.A0A0F8V415"/>
<dbReference type="SUPFAM" id="SSF48464">
    <property type="entry name" value="ENTH/VHS domain"/>
    <property type="match status" value="1"/>
</dbReference>
<feature type="compositionally biased region" description="Pro residues" evidence="2">
    <location>
        <begin position="332"/>
        <end position="341"/>
    </location>
</feature>
<dbReference type="GO" id="GO:0043130">
    <property type="term" value="F:ubiquitin binding"/>
    <property type="evidence" value="ECO:0007669"/>
    <property type="project" value="InterPro"/>
</dbReference>
<comment type="subunit">
    <text evidence="1">Component of the ESCRT-0 complex composed of HSE1 and VPS27.</text>
</comment>
<dbReference type="CDD" id="cd14232">
    <property type="entry name" value="GAT_LSB5"/>
    <property type="match status" value="1"/>
</dbReference>
<feature type="compositionally biased region" description="Polar residues" evidence="2">
    <location>
        <begin position="164"/>
        <end position="176"/>
    </location>
</feature>
<evidence type="ECO:0000256" key="2">
    <source>
        <dbReference type="SAM" id="MobiDB-lite"/>
    </source>
</evidence>
<dbReference type="InterPro" id="IPR038425">
    <property type="entry name" value="GAT_sf"/>
</dbReference>
<evidence type="ECO:0000259" key="3">
    <source>
        <dbReference type="PROSITE" id="PS50179"/>
    </source>
</evidence>
<proteinExistence type="predicted"/>
<dbReference type="AlphaFoldDB" id="A0A0F8V415"/>
<feature type="compositionally biased region" description="Low complexity" evidence="2">
    <location>
        <begin position="342"/>
        <end position="359"/>
    </location>
</feature>
<dbReference type="InterPro" id="IPR045007">
    <property type="entry name" value="LSB5"/>
</dbReference>
<feature type="region of interest" description="Disordered" evidence="2">
    <location>
        <begin position="148"/>
        <end position="193"/>
    </location>
</feature>
<feature type="domain" description="VHS" evidence="3">
    <location>
        <begin position="13"/>
        <end position="137"/>
    </location>
</feature>
<feature type="compositionally biased region" description="Basic residues" evidence="2">
    <location>
        <begin position="179"/>
        <end position="193"/>
    </location>
</feature>
<dbReference type="PROSITE" id="PS50179">
    <property type="entry name" value="VHS"/>
    <property type="match status" value="1"/>
</dbReference>
<dbReference type="GO" id="GO:0051666">
    <property type="term" value="P:actin cortical patch localization"/>
    <property type="evidence" value="ECO:0007669"/>
    <property type="project" value="TreeGrafter"/>
</dbReference>